<proteinExistence type="inferred from homology"/>
<dbReference type="RefSeq" id="WP_317636517.1">
    <property type="nucleotide sequence ID" value="NZ_AP026802.1"/>
</dbReference>
<dbReference type="Pfam" id="PF01396">
    <property type="entry name" value="Zn_ribbon_Top1"/>
    <property type="match status" value="2"/>
</dbReference>
<dbReference type="CDD" id="cd00186">
    <property type="entry name" value="TOP1Ac"/>
    <property type="match status" value="1"/>
</dbReference>
<feature type="active site" description="O-(5'-phospho-DNA)-tyrosine intermediate" evidence="10">
    <location>
        <position position="311"/>
    </location>
</feature>
<keyword evidence="7 10" id="KW-0799">Topoisomerase</keyword>
<dbReference type="Gene3D" id="1.10.460.10">
    <property type="entry name" value="Topoisomerase I, domain 2"/>
    <property type="match status" value="1"/>
</dbReference>
<feature type="site" description="Interaction with DNA" evidence="10">
    <location>
        <position position="44"/>
    </location>
</feature>
<gene>
    <name evidence="10 13" type="primary">topA</name>
    <name evidence="13" type="ORF">XA3_10850</name>
</gene>
<feature type="site" description="Interaction with DNA" evidence="10">
    <location>
        <position position="151"/>
    </location>
</feature>
<dbReference type="PROSITE" id="PS52039">
    <property type="entry name" value="TOPO_IA_2"/>
    <property type="match status" value="1"/>
</dbReference>
<evidence type="ECO:0000259" key="11">
    <source>
        <dbReference type="PROSITE" id="PS50880"/>
    </source>
</evidence>
<keyword evidence="9 10" id="KW-0413">Isomerase</keyword>
<dbReference type="PANTHER" id="PTHR42785">
    <property type="entry name" value="DNA TOPOISOMERASE, TYPE IA, CORE"/>
    <property type="match status" value="1"/>
</dbReference>
<dbReference type="GO" id="GO:0005694">
    <property type="term" value="C:chromosome"/>
    <property type="evidence" value="ECO:0007669"/>
    <property type="project" value="InterPro"/>
</dbReference>
<evidence type="ECO:0000256" key="8">
    <source>
        <dbReference type="ARBA" id="ARBA00023125"/>
    </source>
</evidence>
<feature type="site" description="Interaction with DNA" evidence="10">
    <location>
        <position position="159"/>
    </location>
</feature>
<dbReference type="InterPro" id="IPR003601">
    <property type="entry name" value="Topo_IA_2"/>
</dbReference>
<evidence type="ECO:0000256" key="2">
    <source>
        <dbReference type="ARBA" id="ARBA00009446"/>
    </source>
</evidence>
<dbReference type="GO" id="GO:0003677">
    <property type="term" value="F:DNA binding"/>
    <property type="evidence" value="ECO:0007669"/>
    <property type="project" value="UniProtKB-KW"/>
</dbReference>
<dbReference type="SUPFAM" id="SSF57783">
    <property type="entry name" value="Zinc beta-ribbon"/>
    <property type="match status" value="1"/>
</dbReference>
<evidence type="ECO:0000313" key="14">
    <source>
        <dbReference type="Proteomes" id="UP001321861"/>
    </source>
</evidence>
<dbReference type="InterPro" id="IPR005733">
    <property type="entry name" value="TopoI_bac-type"/>
</dbReference>
<comment type="similarity">
    <text evidence="2 10">Belongs to the type IA topoisomerase family.</text>
</comment>
<dbReference type="HAMAP" id="MF_00952">
    <property type="entry name" value="Topoisom_1_prok"/>
    <property type="match status" value="1"/>
</dbReference>
<dbReference type="AlphaFoldDB" id="A0AAU9D4E3"/>
<dbReference type="InterPro" id="IPR013826">
    <property type="entry name" value="Topo_IA_cen_sub3"/>
</dbReference>
<feature type="site" description="Interaction with DNA" evidence="10">
    <location>
        <position position="166"/>
    </location>
</feature>
<evidence type="ECO:0000256" key="7">
    <source>
        <dbReference type="ARBA" id="ARBA00023029"/>
    </source>
</evidence>
<organism evidence="13 14">
    <name type="scientific">Xylocopilactobacillus apicola</name>
    <dbReference type="NCBI Taxonomy" id="2932184"/>
    <lineage>
        <taxon>Bacteria</taxon>
        <taxon>Bacillati</taxon>
        <taxon>Bacillota</taxon>
        <taxon>Bacilli</taxon>
        <taxon>Lactobacillales</taxon>
        <taxon>Lactobacillaceae</taxon>
        <taxon>Xylocopilactobacillus</taxon>
    </lineage>
</organism>
<dbReference type="PANTHER" id="PTHR42785:SF1">
    <property type="entry name" value="DNA TOPOISOMERASE"/>
    <property type="match status" value="1"/>
</dbReference>
<comment type="catalytic activity">
    <reaction evidence="1 10">
        <text>ATP-independent breakage of single-stranded DNA, followed by passage and rejoining.</text>
        <dbReference type="EC" id="5.6.2.1"/>
    </reaction>
</comment>
<feature type="region of interest" description="Interaction with DNA" evidence="10">
    <location>
        <begin position="174"/>
        <end position="179"/>
    </location>
</feature>
<dbReference type="EMBL" id="AP026802">
    <property type="protein sequence ID" value="BDR58644.1"/>
    <property type="molecule type" value="Genomic_DNA"/>
</dbReference>
<evidence type="ECO:0000256" key="3">
    <source>
        <dbReference type="ARBA" id="ARBA00022723"/>
    </source>
</evidence>
<dbReference type="SUPFAM" id="SSF56712">
    <property type="entry name" value="Prokaryotic type I DNA topoisomerase"/>
    <property type="match status" value="1"/>
</dbReference>
<dbReference type="SMART" id="SM00437">
    <property type="entry name" value="TOP1Ac"/>
    <property type="match status" value="1"/>
</dbReference>
<dbReference type="InterPro" id="IPR013824">
    <property type="entry name" value="Topo_IA_cen_sub1"/>
</dbReference>
<feature type="site" description="Interaction with DNA" evidence="10">
    <location>
        <position position="154"/>
    </location>
</feature>
<dbReference type="InterPro" id="IPR013497">
    <property type="entry name" value="Topo_IA_cen"/>
</dbReference>
<keyword evidence="8 10" id="KW-0238">DNA-binding</keyword>
<dbReference type="InterPro" id="IPR006171">
    <property type="entry name" value="TOPRIM_dom"/>
</dbReference>
<sequence length="700" mass="79505">MVNSTKTKKGTTKKNLVIVESPTKAQTIERYLGRNYRVVASKGHIRDLPKSKMGVDLEHNFKPEYISIRGKGPVIKDLKKEAAKAKQVYLASDPDREGEAIAWHVSHILGLKDTDKNRVVFNEITKDTVKEAFKSPRAIDMNLVDAQQARRVLDRVVGYSISPILWHKVKKGLSAGRVQSVALKLIIDRQKEIDNFIPEEYWSIEANFKKGAKTFIGDFYGIGGKKKKLSSDKDVKEVITKIDKKKKFDVSEVKKRQTKKNPYPAFTTSTLQQTANRKLNYHTKKTMMLAQQLYEGVNLGGKTGHAGLITYMRTDSVRVSPVAVSEAHQFITDQYGKEYVGSRVAKNSKKEKVQDAHEAIRPSSVARTPESLKSILSRDQLRLYTLIWNRFVASQMASAVYDTMNTTVEQNDVQFQVKGSKLIFPGFTKVYKDNETKSEGKLPDLKEGDQVDLSKLSPAQHFTQPPAKYTEASLVKALEENGVGRPSTFSPIIDTLQKRYYVKLTAKRFEPTDLGKIVNNIIEEFFPEIVDINFTANIETNLDNVEKGISDWVSVVDKFYQHFEPEVDNADQKIEKVEFKLELAGENCPECGAPLVYKMGRYGKFIACSRFPDCRYTKAVVKEIGMVCPVCKEGQVIEKHTKRNRLFYGCSRYPNCEFMSWDKPVPRNCPNCQHYLVEKKVKNTLQVVCPNGDYAEELQK</sequence>
<dbReference type="GO" id="GO:0008270">
    <property type="term" value="F:zinc ion binding"/>
    <property type="evidence" value="ECO:0007669"/>
    <property type="project" value="UniProtKB-KW"/>
</dbReference>
<dbReference type="Gene3D" id="3.30.65.10">
    <property type="entry name" value="Bacterial Topoisomerase I, domain 1"/>
    <property type="match status" value="1"/>
</dbReference>
<dbReference type="InterPro" id="IPR000380">
    <property type="entry name" value="Topo_IA"/>
</dbReference>
<dbReference type="Pfam" id="PF01131">
    <property type="entry name" value="Topoisom_bac"/>
    <property type="match status" value="1"/>
</dbReference>
<dbReference type="SMART" id="SM00436">
    <property type="entry name" value="TOP1Bc"/>
    <property type="match status" value="1"/>
</dbReference>
<dbReference type="GO" id="GO:0006265">
    <property type="term" value="P:DNA topological change"/>
    <property type="evidence" value="ECO:0007669"/>
    <property type="project" value="UniProtKB-UniRule"/>
</dbReference>
<feature type="domain" description="Topo IA-type catalytic" evidence="12">
    <location>
        <begin position="140"/>
        <end position="567"/>
    </location>
</feature>
<dbReference type="PRINTS" id="PR00417">
    <property type="entry name" value="PRTPISMRASEI"/>
</dbReference>
<dbReference type="Proteomes" id="UP001321861">
    <property type="component" value="Chromosome"/>
</dbReference>
<dbReference type="PROSITE" id="PS50880">
    <property type="entry name" value="TOPRIM"/>
    <property type="match status" value="1"/>
</dbReference>
<feature type="site" description="Interaction with DNA" evidence="10">
    <location>
        <position position="313"/>
    </location>
</feature>
<dbReference type="Gene3D" id="2.70.20.10">
    <property type="entry name" value="Topoisomerase I, domain 3"/>
    <property type="match status" value="1"/>
</dbReference>
<feature type="domain" description="Toprim" evidence="11">
    <location>
        <begin position="14"/>
        <end position="124"/>
    </location>
</feature>
<keyword evidence="14" id="KW-1185">Reference proteome</keyword>
<evidence type="ECO:0000256" key="5">
    <source>
        <dbReference type="ARBA" id="ARBA00022833"/>
    </source>
</evidence>
<keyword evidence="3" id="KW-0479">Metal-binding</keyword>
<dbReference type="Gene3D" id="1.10.290.10">
    <property type="entry name" value="Topoisomerase I, domain 4"/>
    <property type="match status" value="1"/>
</dbReference>
<keyword evidence="5" id="KW-0862">Zinc</keyword>
<dbReference type="InterPro" id="IPR028612">
    <property type="entry name" value="Topoisom_1_IA"/>
</dbReference>
<keyword evidence="4" id="KW-0863">Zinc-finger</keyword>
<comment type="function">
    <text evidence="10">Releases the supercoiling and torsional tension of DNA, which is introduced during the DNA replication and transcription, by transiently cleaving and rejoining one strand of the DNA duplex. Introduces a single-strand break via transesterification at a target site in duplex DNA. The scissile phosphodiester is attacked by the catalytic tyrosine of the enzyme, resulting in the formation of a DNA-(5'-phosphotyrosyl)-enzyme intermediate and the expulsion of a 3'-OH DNA strand. The free DNA strand then undergoes passage around the unbroken strand, thus removing DNA supercoils. Finally, in the religation step, the DNA 3'-OH attacks the covalent intermediate to expel the active-site tyrosine and restore the DNA phosphodiester backbone.</text>
</comment>
<dbReference type="Pfam" id="PF01751">
    <property type="entry name" value="Toprim"/>
    <property type="match status" value="1"/>
</dbReference>
<protein>
    <recommendedName>
        <fullName evidence="10">DNA topoisomerase 1</fullName>
        <ecNumber evidence="10">5.6.2.1</ecNumber>
    </recommendedName>
    <alternativeName>
        <fullName evidence="10">DNA topoisomerase I</fullName>
    </alternativeName>
</protein>
<accession>A0AAU9D4E3</accession>
<feature type="site" description="Interaction with DNA" evidence="10">
    <location>
        <position position="499"/>
    </location>
</feature>
<dbReference type="InterPro" id="IPR023405">
    <property type="entry name" value="Topo_IA_core_domain"/>
</dbReference>
<dbReference type="GO" id="GO:0003917">
    <property type="term" value="F:DNA topoisomerase type I (single strand cut, ATP-independent) activity"/>
    <property type="evidence" value="ECO:0007669"/>
    <property type="project" value="UniProtKB-UniRule"/>
</dbReference>
<reference evidence="13 14" key="1">
    <citation type="journal article" date="2023" name="Microbiol. Spectr.">
        <title>Symbiosis of Carpenter Bees with Uncharacterized Lactic Acid Bacteria Showing NAD Auxotrophy.</title>
        <authorList>
            <person name="Kawasaki S."/>
            <person name="Ozawa K."/>
            <person name="Mori T."/>
            <person name="Yamamoto A."/>
            <person name="Ito M."/>
            <person name="Ohkuma M."/>
            <person name="Sakamoto M."/>
            <person name="Matsutani M."/>
        </authorList>
    </citation>
    <scope>NUCLEOTIDE SEQUENCE [LARGE SCALE GENOMIC DNA]</scope>
    <source>
        <strain evidence="13 14">XA3</strain>
    </source>
</reference>
<evidence type="ECO:0000256" key="10">
    <source>
        <dbReference type="HAMAP-Rule" id="MF_00952"/>
    </source>
</evidence>
<dbReference type="InterPro" id="IPR013825">
    <property type="entry name" value="Topo_IA_cen_sub2"/>
</dbReference>
<evidence type="ECO:0000259" key="12">
    <source>
        <dbReference type="PROSITE" id="PS52039"/>
    </source>
</evidence>
<evidence type="ECO:0000256" key="6">
    <source>
        <dbReference type="ARBA" id="ARBA00022842"/>
    </source>
</evidence>
<evidence type="ECO:0000313" key="13">
    <source>
        <dbReference type="EMBL" id="BDR58644.1"/>
    </source>
</evidence>
<feature type="site" description="Interaction with DNA" evidence="10">
    <location>
        <position position="150"/>
    </location>
</feature>
<dbReference type="NCBIfam" id="TIGR01051">
    <property type="entry name" value="topA_bact"/>
    <property type="match status" value="1"/>
</dbReference>
<dbReference type="CDD" id="cd03363">
    <property type="entry name" value="TOPRIM_TopoIA_TopoI"/>
    <property type="match status" value="1"/>
</dbReference>
<evidence type="ECO:0000256" key="9">
    <source>
        <dbReference type="ARBA" id="ARBA00023235"/>
    </source>
</evidence>
<dbReference type="SMART" id="SM00493">
    <property type="entry name" value="TOPRIM"/>
    <property type="match status" value="1"/>
</dbReference>
<name>A0AAU9D4E3_9LACO</name>
<keyword evidence="6" id="KW-0460">Magnesium</keyword>
<dbReference type="InterPro" id="IPR013498">
    <property type="entry name" value="Topo_IA_Znf"/>
</dbReference>
<dbReference type="EC" id="5.6.2.1" evidence="10"/>
<evidence type="ECO:0000256" key="4">
    <source>
        <dbReference type="ARBA" id="ARBA00022771"/>
    </source>
</evidence>
<dbReference type="InterPro" id="IPR003602">
    <property type="entry name" value="Topo_IA_DNA-bd_dom"/>
</dbReference>
<comment type="subunit">
    <text evidence="10">Monomer.</text>
</comment>
<evidence type="ECO:0000256" key="1">
    <source>
        <dbReference type="ARBA" id="ARBA00000213"/>
    </source>
</evidence>
<dbReference type="InterPro" id="IPR034149">
    <property type="entry name" value="TOPRIM_TopoI"/>
</dbReference>
<dbReference type="Gene3D" id="3.40.50.140">
    <property type="match status" value="1"/>
</dbReference>
<dbReference type="KEGG" id="xap:XA3_10850"/>